<dbReference type="Proteomes" id="UP000774570">
    <property type="component" value="Unassembled WGS sequence"/>
</dbReference>
<comment type="caution">
    <text evidence="1">The sequence shown here is derived from an EMBL/GenBank/DDBJ whole genome shotgun (WGS) entry which is preliminary data.</text>
</comment>
<sequence length="111" mass="12564">MASREYRYKSEFAERHFAMGYAKGFAKGWARSCAGEFMRSRTDGPAVYSARELVEDLAEGLAEGTIELLEYRRFTVDGGIRMRIGSRKNVADARRMLDRAALVASPEELFD</sequence>
<name>A0ABS7FW36_9ACTN</name>
<evidence type="ECO:0000313" key="1">
    <source>
        <dbReference type="EMBL" id="MBW8484648.1"/>
    </source>
</evidence>
<dbReference type="EMBL" id="JAIBOA010000012">
    <property type="protein sequence ID" value="MBW8484648.1"/>
    <property type="molecule type" value="Genomic_DNA"/>
</dbReference>
<dbReference type="RefSeq" id="WP_220167880.1">
    <property type="nucleotide sequence ID" value="NZ_JAIBOA010000012.1"/>
</dbReference>
<gene>
    <name evidence="1" type="ORF">K1Y72_19850</name>
</gene>
<protein>
    <submittedName>
        <fullName evidence="1">Uncharacterized protein</fullName>
    </submittedName>
</protein>
<proteinExistence type="predicted"/>
<reference evidence="1 2" key="1">
    <citation type="submission" date="2021-07" db="EMBL/GenBank/DDBJ databases">
        <title>Actinomadura sp. PM05-2 isolated from lichen.</title>
        <authorList>
            <person name="Somphong A."/>
            <person name="Phongsopitanun W."/>
            <person name="Tanasupawat S."/>
            <person name="Peongsungnone V."/>
        </authorList>
    </citation>
    <scope>NUCLEOTIDE SEQUENCE [LARGE SCALE GENOMIC DNA]</scope>
    <source>
        <strain evidence="1 2">PM05-2</strain>
    </source>
</reference>
<accession>A0ABS7FW36</accession>
<keyword evidence="2" id="KW-1185">Reference proteome</keyword>
<organism evidence="1 2">
    <name type="scientific">Actinomadura parmotrematis</name>
    <dbReference type="NCBI Taxonomy" id="2864039"/>
    <lineage>
        <taxon>Bacteria</taxon>
        <taxon>Bacillati</taxon>
        <taxon>Actinomycetota</taxon>
        <taxon>Actinomycetes</taxon>
        <taxon>Streptosporangiales</taxon>
        <taxon>Thermomonosporaceae</taxon>
        <taxon>Actinomadura</taxon>
    </lineage>
</organism>
<evidence type="ECO:0000313" key="2">
    <source>
        <dbReference type="Proteomes" id="UP000774570"/>
    </source>
</evidence>